<accession>A0ABQ6III4</accession>
<dbReference type="InterPro" id="IPR035965">
    <property type="entry name" value="PAS-like_dom_sf"/>
</dbReference>
<dbReference type="Pfam" id="PF00989">
    <property type="entry name" value="PAS"/>
    <property type="match status" value="2"/>
</dbReference>
<evidence type="ECO:0000259" key="2">
    <source>
        <dbReference type="PROSITE" id="PS50112"/>
    </source>
</evidence>
<name>A0ABQ6III4_9MICO</name>
<dbReference type="SMART" id="SM00086">
    <property type="entry name" value="PAC"/>
    <property type="match status" value="1"/>
</dbReference>
<dbReference type="PROSITE" id="PS50113">
    <property type="entry name" value="PAC"/>
    <property type="match status" value="1"/>
</dbReference>
<dbReference type="NCBIfam" id="TIGR00229">
    <property type="entry name" value="sensory_box"/>
    <property type="match status" value="2"/>
</dbReference>
<dbReference type="CDD" id="cd00130">
    <property type="entry name" value="PAS"/>
    <property type="match status" value="2"/>
</dbReference>
<dbReference type="SUPFAM" id="SSF55785">
    <property type="entry name" value="PYP-like sensor domain (PAS domain)"/>
    <property type="match status" value="2"/>
</dbReference>
<evidence type="ECO:0000313" key="4">
    <source>
        <dbReference type="EMBL" id="GMA37110.1"/>
    </source>
</evidence>
<dbReference type="Gene3D" id="3.30.450.20">
    <property type="entry name" value="PAS domain"/>
    <property type="match status" value="2"/>
</dbReference>
<evidence type="ECO:0008006" key="6">
    <source>
        <dbReference type="Google" id="ProtNLM"/>
    </source>
</evidence>
<feature type="domain" description="PAC" evidence="3">
    <location>
        <begin position="245"/>
        <end position="297"/>
    </location>
</feature>
<dbReference type="PROSITE" id="PS50112">
    <property type="entry name" value="PAS"/>
    <property type="match status" value="2"/>
</dbReference>
<dbReference type="InterPro" id="IPR000700">
    <property type="entry name" value="PAS-assoc_C"/>
</dbReference>
<feature type="domain" description="PAS" evidence="2">
    <location>
        <begin position="171"/>
        <end position="241"/>
    </location>
</feature>
<dbReference type="InterPro" id="IPR000014">
    <property type="entry name" value="PAS"/>
</dbReference>
<dbReference type="InterPro" id="IPR013767">
    <property type="entry name" value="PAS_fold"/>
</dbReference>
<dbReference type="SMART" id="SM00091">
    <property type="entry name" value="PAS"/>
    <property type="match status" value="2"/>
</dbReference>
<evidence type="ECO:0000259" key="3">
    <source>
        <dbReference type="PROSITE" id="PS50113"/>
    </source>
</evidence>
<dbReference type="PANTHER" id="PTHR44757">
    <property type="entry name" value="DIGUANYLATE CYCLASE DGCP"/>
    <property type="match status" value="1"/>
</dbReference>
<feature type="domain" description="PAS" evidence="2">
    <location>
        <begin position="40"/>
        <end position="85"/>
    </location>
</feature>
<keyword evidence="5" id="KW-1185">Reference proteome</keyword>
<comment type="caution">
    <text evidence="4">The sequence shown here is derived from an EMBL/GenBank/DDBJ whole genome shotgun (WGS) entry which is preliminary data.</text>
</comment>
<feature type="compositionally biased region" description="Basic and acidic residues" evidence="1">
    <location>
        <begin position="284"/>
        <end position="312"/>
    </location>
</feature>
<dbReference type="InterPro" id="IPR052155">
    <property type="entry name" value="Biofilm_reg_signaling"/>
</dbReference>
<feature type="region of interest" description="Disordered" evidence="1">
    <location>
        <begin position="284"/>
        <end position="326"/>
    </location>
</feature>
<organism evidence="4 5">
    <name type="scientific">Demequina litorisediminis</name>
    <dbReference type="NCBI Taxonomy" id="1849022"/>
    <lineage>
        <taxon>Bacteria</taxon>
        <taxon>Bacillati</taxon>
        <taxon>Actinomycetota</taxon>
        <taxon>Actinomycetes</taxon>
        <taxon>Micrococcales</taxon>
        <taxon>Demequinaceae</taxon>
        <taxon>Demequina</taxon>
    </lineage>
</organism>
<dbReference type="PANTHER" id="PTHR44757:SF2">
    <property type="entry name" value="BIOFILM ARCHITECTURE MAINTENANCE PROTEIN MBAA"/>
    <property type="match status" value="1"/>
</dbReference>
<feature type="compositionally biased region" description="Low complexity" evidence="1">
    <location>
        <begin position="313"/>
        <end position="326"/>
    </location>
</feature>
<evidence type="ECO:0000313" key="5">
    <source>
        <dbReference type="Proteomes" id="UP001157125"/>
    </source>
</evidence>
<protein>
    <recommendedName>
        <fullName evidence="6">PAS domain S-box protein</fullName>
    </recommendedName>
</protein>
<dbReference type="InterPro" id="IPR001610">
    <property type="entry name" value="PAC"/>
</dbReference>
<dbReference type="Proteomes" id="UP001157125">
    <property type="component" value="Unassembled WGS sequence"/>
</dbReference>
<evidence type="ECO:0000256" key="1">
    <source>
        <dbReference type="SAM" id="MobiDB-lite"/>
    </source>
</evidence>
<reference evidence="5" key="1">
    <citation type="journal article" date="2019" name="Int. J. Syst. Evol. Microbiol.">
        <title>The Global Catalogue of Microorganisms (GCM) 10K type strain sequencing project: providing services to taxonomists for standard genome sequencing and annotation.</title>
        <authorList>
            <consortium name="The Broad Institute Genomics Platform"/>
            <consortium name="The Broad Institute Genome Sequencing Center for Infectious Disease"/>
            <person name="Wu L."/>
            <person name="Ma J."/>
        </authorList>
    </citation>
    <scope>NUCLEOTIDE SEQUENCE [LARGE SCALE GENOMIC DNA]</scope>
    <source>
        <strain evidence="5">NBRC 112299</strain>
    </source>
</reference>
<proteinExistence type="predicted"/>
<dbReference type="EMBL" id="BSUN01000001">
    <property type="protein sequence ID" value="GMA37110.1"/>
    <property type="molecule type" value="Genomic_DNA"/>
</dbReference>
<sequence>MAVTVTVLVLVLAALALYFFWRSHRARLARDQVVARERRLQRQFEAVMSSTRDGILIVTQSDEIALLSDVAASVLGVSRADAVGRPLSRLALKAVDDRVVPILLRQAFGIGTNDVAPRIVGVPGRRGAEDIRWVQVRARLVPEGLDDGPVTVVTIMDTSGLREAAEAISRSDAQFRKAMENAPVGMALVDLEWRLMEVNRAFAEMMGSTVASLRGTPFSALSHPQDLRAEADHLQRLYEGHQNRFSVEKRYVRADGNVVWAVLDVGLVRYAGGAPDHYVVQVRDSTDDRMHTEPDGSPRDARSADGTREPHAAARGAAGSAGPARP</sequence>
<gene>
    <name evidence="4" type="ORF">GCM10025876_33140</name>
</gene>